<organism evidence="1 2">
    <name type="scientific">Nocardioides zeae</name>
    <dbReference type="NCBI Taxonomy" id="1457234"/>
    <lineage>
        <taxon>Bacteria</taxon>
        <taxon>Bacillati</taxon>
        <taxon>Actinomycetota</taxon>
        <taxon>Actinomycetes</taxon>
        <taxon>Propionibacteriales</taxon>
        <taxon>Nocardioidaceae</taxon>
        <taxon>Nocardioides</taxon>
    </lineage>
</organism>
<reference evidence="1" key="1">
    <citation type="submission" date="2023-08" db="EMBL/GenBank/DDBJ databases">
        <title>Functional and genomic diversity of the sorghum phyllosphere microbiome.</title>
        <authorList>
            <person name="Shade A."/>
        </authorList>
    </citation>
    <scope>NUCLEOTIDE SEQUENCE</scope>
    <source>
        <strain evidence="1">SORGH_AS_0885</strain>
    </source>
</reference>
<proteinExistence type="predicted"/>
<comment type="caution">
    <text evidence="1">The sequence shown here is derived from an EMBL/GenBank/DDBJ whole genome shotgun (WGS) entry which is preliminary data.</text>
</comment>
<name>A0ACC6IFZ5_9ACTN</name>
<keyword evidence="1" id="KW-0560">Oxidoreductase</keyword>
<evidence type="ECO:0000313" key="1">
    <source>
        <dbReference type="EMBL" id="MDR6209609.1"/>
    </source>
</evidence>
<evidence type="ECO:0000313" key="2">
    <source>
        <dbReference type="Proteomes" id="UP001261666"/>
    </source>
</evidence>
<dbReference type="Proteomes" id="UP001261666">
    <property type="component" value="Unassembled WGS sequence"/>
</dbReference>
<sequence>MSSPDSTAAATQIVPEQVPSRAMGRHLDRQDGVAKVTGAATYAVEHPVDGDVLHAWLVTSTTARGRVLRVDASDALAHPGVRRVLDHTSAPRLADTEDRELAVLQDEHIGFRGQIVALVVATSSEAAREGALLVRVHQDEEAAEVVFDEHSATYAPEEVNAGAETDTVDGDPDAALAAAPVTVDATYTTPHEFNSPMEPHAATATWDGALLTLHDSTQAVHAVRATLAPVLGLEPEQVRVLAPYVGGGFGSKGLPHAPEVAAALAALAFPGHPVRLAVTRQQMFALTGYRTATRSRVRLGAEPDGTLVALRHDTTSQTSRIKEFAEQSATAARMMYAAPHRATTHRVAALDVPVPSWMRAPGEMPGMHAHEVALDELAVATGVDPIDLRERNEPEVDPESGKPFNGRRLVECLRLGAERFGWSERPARPRSRAEGDWWVGTGVASATYPMLFSPGNTARIRSLGEGRYGVDVGAVDLGTGARTVLVQIAADALRVAPDCIDLAIGDTDLPFATVAGGSSGTSSWGSAIAAAAQQFRHDHGATPDPGLHTTAASGAYTDTDGHAMHSFGAVFAEARVHRWTGEVRVSRLHGVYSVGRVINPMTARSQLLGALTMGLSAALHEEGWRDPRTGHVVTQDLATYHVAAHADVLDLQAEWLEEEDHLATPMGSRGIGEIGIVGTSAAVANATFHATGVRVRSLPITADHFLDI</sequence>
<gene>
    <name evidence="1" type="ORF">QE364_001309</name>
</gene>
<protein>
    <submittedName>
        <fullName evidence="1">Xanthine dehydrogenase YagR molybdenum-binding subunit</fullName>
        <ecNumber evidence="1">1.17.1.4</ecNumber>
    </submittedName>
</protein>
<dbReference type="EMBL" id="JAVIZJ010000003">
    <property type="protein sequence ID" value="MDR6209609.1"/>
    <property type="molecule type" value="Genomic_DNA"/>
</dbReference>
<keyword evidence="2" id="KW-1185">Reference proteome</keyword>
<dbReference type="EC" id="1.17.1.4" evidence="1"/>
<accession>A0ACC6IFZ5</accession>